<evidence type="ECO:0000259" key="9">
    <source>
        <dbReference type="PROSITE" id="PS51733"/>
    </source>
</evidence>
<dbReference type="Pfam" id="PF21948">
    <property type="entry name" value="LplA-B_cat"/>
    <property type="match status" value="1"/>
</dbReference>
<dbReference type="Gene3D" id="3.30.390.50">
    <property type="entry name" value="CO dehydrogenase flavoprotein, C-terminal domain"/>
    <property type="match status" value="1"/>
</dbReference>
<comment type="pathway">
    <text evidence="2">Protein modification; protein lipoylation via exogenous pathway; protein N(6)-(lipoyl)lysine from lipoate: step 1/2.</text>
</comment>
<dbReference type="Gene3D" id="3.30.930.10">
    <property type="entry name" value="Bira Bifunctional Protein, Domain 2"/>
    <property type="match status" value="1"/>
</dbReference>
<name>A0A0B4R3B1_MASBA</name>
<dbReference type="PROSITE" id="PS51733">
    <property type="entry name" value="BPL_LPL_CATALYTIC"/>
    <property type="match status" value="1"/>
</dbReference>
<organism evidence="10">
    <name type="scientific">Mastigamoeba balamuthi</name>
    <name type="common">Phreatamoeba balamuthi</name>
    <dbReference type="NCBI Taxonomy" id="108607"/>
    <lineage>
        <taxon>Eukaryota</taxon>
        <taxon>Amoebozoa</taxon>
        <taxon>Evosea</taxon>
        <taxon>Archamoebae</taxon>
        <taxon>Mastigamoebida</taxon>
        <taxon>Mastigamoebidae</taxon>
        <taxon>Mastigamoeba</taxon>
    </lineage>
</organism>
<evidence type="ECO:0000256" key="5">
    <source>
        <dbReference type="ARBA" id="ARBA00022598"/>
    </source>
</evidence>
<dbReference type="UniPathway" id="UPA00537">
    <property type="reaction ID" value="UER00594"/>
</dbReference>
<evidence type="ECO:0000256" key="4">
    <source>
        <dbReference type="ARBA" id="ARBA00012367"/>
    </source>
</evidence>
<keyword evidence="5 10" id="KW-0436">Ligase</keyword>
<dbReference type="PANTHER" id="PTHR12561">
    <property type="entry name" value="LIPOATE-PROTEIN LIGASE"/>
    <property type="match status" value="1"/>
</dbReference>
<dbReference type="GO" id="GO:0005737">
    <property type="term" value="C:cytoplasm"/>
    <property type="evidence" value="ECO:0007669"/>
    <property type="project" value="TreeGrafter"/>
</dbReference>
<dbReference type="PANTHER" id="PTHR12561:SF3">
    <property type="entry name" value="LIPOYLTRANSFERASE 1, MITOCHONDRIAL"/>
    <property type="match status" value="1"/>
</dbReference>
<comment type="catalytic activity">
    <reaction evidence="8">
        <text>L-lysyl-[lipoyl-carrier protein] + (R)-lipoate + ATP = N(6)-[(R)-lipoyl]-L-lysyl-[lipoyl-carrier protein] + AMP + diphosphate + H(+)</text>
        <dbReference type="Rhea" id="RHEA:49288"/>
        <dbReference type="Rhea" id="RHEA-COMP:10500"/>
        <dbReference type="Rhea" id="RHEA-COMP:10502"/>
        <dbReference type="ChEBI" id="CHEBI:15378"/>
        <dbReference type="ChEBI" id="CHEBI:29969"/>
        <dbReference type="ChEBI" id="CHEBI:30616"/>
        <dbReference type="ChEBI" id="CHEBI:33019"/>
        <dbReference type="ChEBI" id="CHEBI:83088"/>
        <dbReference type="ChEBI" id="CHEBI:83099"/>
        <dbReference type="ChEBI" id="CHEBI:456215"/>
        <dbReference type="EC" id="6.3.1.20"/>
    </reaction>
</comment>
<evidence type="ECO:0000256" key="7">
    <source>
        <dbReference type="ARBA" id="ARBA00022840"/>
    </source>
</evidence>
<evidence type="ECO:0000256" key="8">
    <source>
        <dbReference type="ARBA" id="ARBA00048037"/>
    </source>
</evidence>
<dbReference type="NCBIfam" id="TIGR00545">
    <property type="entry name" value="lipoyltrans"/>
    <property type="match status" value="1"/>
</dbReference>
<sequence>MALSLPRAPLFASGATTNPFANLAVEEWLLRAHAARALRSERPSLYVWRNSPCVVIGAHQNAYAECAIGAMAKDDVTLVRRHTGGGAVYHDLGNTNWTFVGAKRNFSRERNFGVVVRALRGLGVDGATVTGRNDITTGDGRKVSGSAFRETGAASLHHGTVLVNADLTALQRYLTPNPLKLASKGVASARARVANLAEINKKARHEELCDALTAEFRKEYGIDASVKVLSLDAVDFCRRVPEASAFYDQLNTMEWTLGQNPPFATRFETRFSWGIVDLRMDVKNGVIENVVAFSDTLVPEFVDELCSTLKGVGFTGRAINGALRLKAAGCLNADATSQLLELMDWLCPQIPDSN</sequence>
<dbReference type="InterPro" id="IPR004143">
    <property type="entry name" value="BPL_LPL_catalytic"/>
</dbReference>
<evidence type="ECO:0000256" key="6">
    <source>
        <dbReference type="ARBA" id="ARBA00022741"/>
    </source>
</evidence>
<proteinExistence type="evidence at transcript level"/>
<keyword evidence="6" id="KW-0547">Nucleotide-binding</keyword>
<dbReference type="CDD" id="cd16443">
    <property type="entry name" value="LplA"/>
    <property type="match status" value="1"/>
</dbReference>
<keyword evidence="7" id="KW-0067">ATP-binding</keyword>
<dbReference type="GO" id="GO:0017118">
    <property type="term" value="F:lipoyltransferase activity"/>
    <property type="evidence" value="ECO:0007669"/>
    <property type="project" value="TreeGrafter"/>
</dbReference>
<reference evidence="10" key="1">
    <citation type="journal article" date="2015" name="Mol. Biol. Evol.">
        <title>Lateral gene transfer and gene duplication played a key role in the evolution of Mastigamoeba balamuthi hydrogenosomes.</title>
        <authorList>
            <person name="Nyvltova E."/>
            <person name="Stairs C.W."/>
            <person name="Hrdy I."/>
            <person name="Ridl J."/>
            <person name="Mach J."/>
            <person name="Paces J."/>
            <person name="Roger A.J."/>
            <person name="Tachezy J."/>
        </authorList>
    </citation>
    <scope>NUCLEOTIDE SEQUENCE</scope>
</reference>
<dbReference type="GO" id="GO:0005524">
    <property type="term" value="F:ATP binding"/>
    <property type="evidence" value="ECO:0007669"/>
    <property type="project" value="UniProtKB-KW"/>
</dbReference>
<evidence type="ECO:0000313" key="10">
    <source>
        <dbReference type="EMBL" id="AIW54308.1"/>
    </source>
</evidence>
<comment type="similarity">
    <text evidence="3">Belongs to the LplA family.</text>
</comment>
<evidence type="ECO:0000256" key="2">
    <source>
        <dbReference type="ARBA" id="ARBA00005124"/>
    </source>
</evidence>
<dbReference type="InterPro" id="IPR004562">
    <property type="entry name" value="LipoylTrfase_LipoateP_Ligase"/>
</dbReference>
<dbReference type="EC" id="6.3.1.20" evidence="4"/>
<protein>
    <recommendedName>
        <fullName evidence="4">lipoate--protein ligase</fullName>
        <ecNumber evidence="4">6.3.1.20</ecNumber>
    </recommendedName>
</protein>
<dbReference type="AlphaFoldDB" id="A0A0B4R3B1"/>
<evidence type="ECO:0000256" key="1">
    <source>
        <dbReference type="ARBA" id="ARBA00005085"/>
    </source>
</evidence>
<dbReference type="SUPFAM" id="SSF55681">
    <property type="entry name" value="Class II aaRS and biotin synthetases"/>
    <property type="match status" value="1"/>
</dbReference>
<dbReference type="GO" id="GO:0016979">
    <property type="term" value="F:lipoate-protein ligase activity"/>
    <property type="evidence" value="ECO:0007669"/>
    <property type="project" value="UniProtKB-EC"/>
</dbReference>
<dbReference type="GO" id="GO:0009249">
    <property type="term" value="P:protein lipoylation"/>
    <property type="evidence" value="ECO:0007669"/>
    <property type="project" value="InterPro"/>
</dbReference>
<dbReference type="SUPFAM" id="SSF82649">
    <property type="entry name" value="SufE/NifU"/>
    <property type="match status" value="1"/>
</dbReference>
<dbReference type="InterPro" id="IPR019491">
    <property type="entry name" value="Lipoate_protein_ligase_C"/>
</dbReference>
<dbReference type="EMBL" id="KP030853">
    <property type="protein sequence ID" value="AIW54308.1"/>
    <property type="molecule type" value="mRNA"/>
</dbReference>
<comment type="pathway">
    <text evidence="1">Protein modification; protein lipoylation via exogenous pathway; protein N(6)-(lipoyl)lysine from lipoate: step 2/2.</text>
</comment>
<feature type="domain" description="BPL/LPL catalytic" evidence="9">
    <location>
        <begin position="39"/>
        <end position="224"/>
    </location>
</feature>
<dbReference type="InterPro" id="IPR045864">
    <property type="entry name" value="aa-tRNA-synth_II/BPL/LPL"/>
</dbReference>
<dbReference type="VEuPathDB" id="AmoebaDB:MBAL_012360"/>
<evidence type="ECO:0000256" key="3">
    <source>
        <dbReference type="ARBA" id="ARBA00008242"/>
    </source>
</evidence>
<accession>A0A0B4R3B1</accession>
<dbReference type="Pfam" id="PF10437">
    <property type="entry name" value="Lip_prot_lig_C"/>
    <property type="match status" value="1"/>
</dbReference>